<evidence type="ECO:0000313" key="2">
    <source>
        <dbReference type="EMBL" id="ERI88640.1"/>
    </source>
</evidence>
<evidence type="ECO:0000313" key="3">
    <source>
        <dbReference type="Proteomes" id="UP000016496"/>
    </source>
</evidence>
<proteinExistence type="predicted"/>
<feature type="transmembrane region" description="Helical" evidence="1">
    <location>
        <begin position="14"/>
        <end position="36"/>
    </location>
</feature>
<dbReference type="HOGENOM" id="CLU_2840767_0_0_10"/>
<keyword evidence="1" id="KW-1133">Transmembrane helix</keyword>
<name>U2CVR7_9BACE</name>
<gene>
    <name evidence="2" type="ORF">HMPREF1981_00420</name>
</gene>
<reference evidence="2 3" key="1">
    <citation type="submission" date="2013-08" db="EMBL/GenBank/DDBJ databases">
        <authorList>
            <person name="Weinstock G."/>
            <person name="Sodergren E."/>
            <person name="Wylie T."/>
            <person name="Fulton L."/>
            <person name="Fulton R."/>
            <person name="Fronick C."/>
            <person name="O'Laughlin M."/>
            <person name="Godfrey J."/>
            <person name="Miner T."/>
            <person name="Herter B."/>
            <person name="Appelbaum E."/>
            <person name="Cordes M."/>
            <person name="Lek S."/>
            <person name="Wollam A."/>
            <person name="Pepin K.H."/>
            <person name="Palsikar V.B."/>
            <person name="Mitreva M."/>
            <person name="Wilson R.K."/>
        </authorList>
    </citation>
    <scope>NUCLEOTIDE SEQUENCE [LARGE SCALE GENOMIC DNA]</scope>
    <source>
        <strain evidence="2 3">F0041</strain>
    </source>
</reference>
<dbReference type="AlphaFoldDB" id="U2CVR7"/>
<dbReference type="EMBL" id="AWSV01000027">
    <property type="protein sequence ID" value="ERI88640.1"/>
    <property type="molecule type" value="Genomic_DNA"/>
</dbReference>
<dbReference type="PATRIC" id="fig|1321819.3.peg.392"/>
<comment type="caution">
    <text evidence="2">The sequence shown here is derived from an EMBL/GenBank/DDBJ whole genome shotgun (WGS) entry which is preliminary data.</text>
</comment>
<dbReference type="Proteomes" id="UP000016496">
    <property type="component" value="Unassembled WGS sequence"/>
</dbReference>
<organism evidence="2 3">
    <name type="scientific">Bacteroides pyogenes F0041</name>
    <dbReference type="NCBI Taxonomy" id="1321819"/>
    <lineage>
        <taxon>Bacteria</taxon>
        <taxon>Pseudomonadati</taxon>
        <taxon>Bacteroidota</taxon>
        <taxon>Bacteroidia</taxon>
        <taxon>Bacteroidales</taxon>
        <taxon>Bacteroidaceae</taxon>
        <taxon>Bacteroides</taxon>
    </lineage>
</organism>
<protein>
    <submittedName>
        <fullName evidence="2">Uncharacterized protein</fullName>
    </submittedName>
</protein>
<keyword evidence="1" id="KW-0472">Membrane</keyword>
<sequence length="65" mass="7210">MSGLSAMEIYDERALYFVVTAFVKIEIILGISGFRLPKNYSERGMGLKRVVSAKAVCLRIKNALA</sequence>
<keyword evidence="1" id="KW-0812">Transmembrane</keyword>
<evidence type="ECO:0000256" key="1">
    <source>
        <dbReference type="SAM" id="Phobius"/>
    </source>
</evidence>
<accession>U2CVR7</accession>